<organism evidence="2 3">
    <name type="scientific">Orbilia brochopaga</name>
    <dbReference type="NCBI Taxonomy" id="3140254"/>
    <lineage>
        <taxon>Eukaryota</taxon>
        <taxon>Fungi</taxon>
        <taxon>Dikarya</taxon>
        <taxon>Ascomycota</taxon>
        <taxon>Pezizomycotina</taxon>
        <taxon>Orbiliomycetes</taxon>
        <taxon>Orbiliales</taxon>
        <taxon>Orbiliaceae</taxon>
        <taxon>Orbilia</taxon>
    </lineage>
</organism>
<reference evidence="2 3" key="1">
    <citation type="submission" date="2019-10" db="EMBL/GenBank/DDBJ databases">
        <authorList>
            <person name="Palmer J.M."/>
        </authorList>
    </citation>
    <scope>NUCLEOTIDE SEQUENCE [LARGE SCALE GENOMIC DNA]</scope>
    <source>
        <strain evidence="2 3">TWF696</strain>
    </source>
</reference>
<feature type="region of interest" description="Disordered" evidence="1">
    <location>
        <begin position="1"/>
        <end position="203"/>
    </location>
</feature>
<feature type="compositionally biased region" description="Acidic residues" evidence="1">
    <location>
        <begin position="192"/>
        <end position="203"/>
    </location>
</feature>
<dbReference type="EMBL" id="JAVHNQ010000002">
    <property type="protein sequence ID" value="KAK6355525.1"/>
    <property type="molecule type" value="Genomic_DNA"/>
</dbReference>
<evidence type="ECO:0000313" key="3">
    <source>
        <dbReference type="Proteomes" id="UP001375240"/>
    </source>
</evidence>
<evidence type="ECO:0000256" key="1">
    <source>
        <dbReference type="SAM" id="MobiDB-lite"/>
    </source>
</evidence>
<dbReference type="Proteomes" id="UP001375240">
    <property type="component" value="Unassembled WGS sequence"/>
</dbReference>
<name>A0AAV9V929_9PEZI</name>
<dbReference type="AlphaFoldDB" id="A0AAV9V929"/>
<feature type="compositionally biased region" description="Polar residues" evidence="1">
    <location>
        <begin position="166"/>
        <end position="179"/>
    </location>
</feature>
<protein>
    <submittedName>
        <fullName evidence="2">Uncharacterized protein</fullName>
    </submittedName>
</protein>
<feature type="region of interest" description="Disordered" evidence="1">
    <location>
        <begin position="395"/>
        <end position="414"/>
    </location>
</feature>
<feature type="compositionally biased region" description="Polar residues" evidence="1">
    <location>
        <begin position="119"/>
        <end position="133"/>
    </location>
</feature>
<feature type="region of interest" description="Disordered" evidence="1">
    <location>
        <begin position="221"/>
        <end position="243"/>
    </location>
</feature>
<gene>
    <name evidence="2" type="ORF">TWF696_004624</name>
</gene>
<comment type="caution">
    <text evidence="2">The sequence shown here is derived from an EMBL/GenBank/DDBJ whole genome shotgun (WGS) entry which is preliminary data.</text>
</comment>
<evidence type="ECO:0000313" key="2">
    <source>
        <dbReference type="EMBL" id="KAK6355525.1"/>
    </source>
</evidence>
<feature type="compositionally biased region" description="Polar residues" evidence="1">
    <location>
        <begin position="341"/>
        <end position="354"/>
    </location>
</feature>
<feature type="region of interest" description="Disordered" evidence="1">
    <location>
        <begin position="298"/>
        <end position="354"/>
    </location>
</feature>
<accession>A0AAV9V929</accession>
<proteinExistence type="predicted"/>
<feature type="region of interest" description="Disordered" evidence="1">
    <location>
        <begin position="645"/>
        <end position="701"/>
    </location>
</feature>
<sequence>MSGRPSARQQDTQQAIADLLVPTESGAPSKGPSVHSAPTPNKQERTLALTAPSAPSLPEGKIVGPFEEMDISKSPQPDYSPPARWTMTEDGYIDISEVPSSPAEILASSTPEGAAMNPSRVSTSSESAQFTSKSDNEKKGRSDLSPSERVAKPSKPHLPTAGLEKLSSNGTEITESASTGPMVDNKPGFAIYEDEPEQPGEEEQTLEKLKKMLIDAKPTTTAAHDIHPPHNAPSMHFPPYTNTTNRPVRFFSAPRRLQKKEREDMFTNPQGGKTSIYTKPSSEGMGVWDSNQARLQMQPGAPGGNKGKQVSIPPGFGPLNATTTGPPKQENVHPSLRASASHPSLTYGSGQQGSNVMQVDPAGLVPYLGWQRHVRKAITEKLIKHEQRELDAARTAKLQEKSEPVDLGTWPKPAPMRLGTDNASKGEPKQPVFPKFPAALCPVPAIQRQWVPDGYLVEHISHIPAFLQRYQPRIVYAMFECSFASSDNINDVKVPLRIGRLSLFIPIQMKDGSVITVALAPYELFSSEWKGTGSNAPRRDRSVLGKEAFEIAVNGSLKADCTCDRNIAAPTGRIIGTTFGLVSNSCILKIEDWFLASQKFKTQIRPVPVLDRPVPKDAKVVRYAETKAYDEHSWELERRREKNTKLSVAGLGGIPDNQPRSSRQPVPAPPGVIRPPKHISVATLGGDPEPRKEPVRAPWHF</sequence>
<keyword evidence="3" id="KW-1185">Reference proteome</keyword>
<feature type="compositionally biased region" description="Basic and acidic residues" evidence="1">
    <location>
        <begin position="395"/>
        <end position="404"/>
    </location>
</feature>